<organism evidence="2 3">
    <name type="scientific">Xenopus laevis</name>
    <name type="common">African clawed frog</name>
    <dbReference type="NCBI Taxonomy" id="8355"/>
    <lineage>
        <taxon>Eukaryota</taxon>
        <taxon>Metazoa</taxon>
        <taxon>Chordata</taxon>
        <taxon>Craniata</taxon>
        <taxon>Vertebrata</taxon>
        <taxon>Euteleostomi</taxon>
        <taxon>Amphibia</taxon>
        <taxon>Batrachia</taxon>
        <taxon>Anura</taxon>
        <taxon>Pipoidea</taxon>
        <taxon>Pipidae</taxon>
        <taxon>Xenopodinae</taxon>
        <taxon>Xenopus</taxon>
        <taxon>Xenopus</taxon>
    </lineage>
</organism>
<dbReference type="PANTHER" id="PTHR32470:SF2">
    <property type="entry name" value="NADH DEHYDROGENASE [UBIQUINONE] 1 ALPHA SUBCOMPLEX ASSEMBLY FACTOR 2"/>
    <property type="match status" value="1"/>
</dbReference>
<proteinExistence type="predicted"/>
<dbReference type="InterPro" id="IPR052618">
    <property type="entry name" value="ComplexI_NDUFA12"/>
</dbReference>
<dbReference type="PANTHER" id="PTHR32470">
    <property type="entry name" value="ADH DEHYDROGENASE [UBIQUINONE] 1 ALPHA SUBCOMPLEX ASSEMBLY FACTOR 2"/>
    <property type="match status" value="1"/>
</dbReference>
<evidence type="ECO:0000256" key="1">
    <source>
        <dbReference type="SAM" id="MobiDB-lite"/>
    </source>
</evidence>
<dbReference type="GO" id="GO:0005739">
    <property type="term" value="C:mitochondrion"/>
    <property type="evidence" value="ECO:0007669"/>
    <property type="project" value="TreeGrafter"/>
</dbReference>
<name>A0A974I5F4_XENLA</name>
<accession>A0A974I5F4</accession>
<reference evidence="3" key="1">
    <citation type="journal article" date="2016" name="Nature">
        <title>Genome evolution in the allotetraploid frog Xenopus laevis.</title>
        <authorList>
            <person name="Session A.M."/>
            <person name="Uno Y."/>
            <person name="Kwon T."/>
            <person name="Chapman J.A."/>
            <person name="Toyoda A."/>
            <person name="Takahashi S."/>
            <person name="Fukui A."/>
            <person name="Hikosaka A."/>
            <person name="Suzuki A."/>
            <person name="Kondo M."/>
            <person name="van Heeringen S.J."/>
            <person name="Quigley I."/>
            <person name="Heinz S."/>
            <person name="Ogino H."/>
            <person name="Ochi H."/>
            <person name="Hellsten U."/>
            <person name="Lyons J.B."/>
            <person name="Simakov O."/>
            <person name="Putnam N."/>
            <person name="Stites J."/>
            <person name="Kuroki Y."/>
            <person name="Tanaka T."/>
            <person name="Michiue T."/>
            <person name="Watanabe M."/>
            <person name="Bogdanovic O."/>
            <person name="Lister R."/>
            <person name="Georgiou G."/>
            <person name="Paranjpe S.S."/>
            <person name="van Kruijsbergen I."/>
            <person name="Shu S."/>
            <person name="Carlson J."/>
            <person name="Kinoshita T."/>
            <person name="Ohta Y."/>
            <person name="Mawaribuchi S."/>
            <person name="Jenkins J."/>
            <person name="Grimwood J."/>
            <person name="Schmutz J."/>
            <person name="Mitros T."/>
            <person name="Mozaffari S.V."/>
            <person name="Suzuki Y."/>
            <person name="Haramoto Y."/>
            <person name="Yamamoto T.S."/>
            <person name="Takagi C."/>
            <person name="Heald R."/>
            <person name="Miller K."/>
            <person name="Haudenschild C."/>
            <person name="Kitzman J."/>
            <person name="Nakayama T."/>
            <person name="Izutsu Y."/>
            <person name="Robert J."/>
            <person name="Fortriede J."/>
            <person name="Burns K."/>
            <person name="Lotay V."/>
            <person name="Karimi K."/>
            <person name="Yasuoka Y."/>
            <person name="Dichmann D.S."/>
            <person name="Flajnik M.F."/>
            <person name="Houston D.W."/>
            <person name="Shendure J."/>
            <person name="DuPasquier L."/>
            <person name="Vize P.D."/>
            <person name="Zorn A.M."/>
            <person name="Ito M."/>
            <person name="Marcotte E.M."/>
            <person name="Wallingford J.B."/>
            <person name="Ito Y."/>
            <person name="Asashima M."/>
            <person name="Ueno N."/>
            <person name="Matsuda Y."/>
            <person name="Veenstra G.J."/>
            <person name="Fujiyama A."/>
            <person name="Harland R.M."/>
            <person name="Taira M."/>
            <person name="Rokhsar D.S."/>
        </authorList>
    </citation>
    <scope>NUCLEOTIDE SEQUENCE [LARGE SCALE GENOMIC DNA]</scope>
    <source>
        <strain evidence="3">J</strain>
    </source>
</reference>
<feature type="compositionally biased region" description="Polar residues" evidence="1">
    <location>
        <begin position="242"/>
        <end position="252"/>
    </location>
</feature>
<dbReference type="Proteomes" id="UP000694892">
    <property type="component" value="Chromosome 1L"/>
</dbReference>
<dbReference type="GO" id="GO:0032981">
    <property type="term" value="P:mitochondrial respiratory chain complex I assembly"/>
    <property type="evidence" value="ECO:0007669"/>
    <property type="project" value="TreeGrafter"/>
</dbReference>
<gene>
    <name evidence="2" type="ORF">XELAEV_18008249mg</name>
</gene>
<evidence type="ECO:0000313" key="3">
    <source>
        <dbReference type="Proteomes" id="UP000694892"/>
    </source>
</evidence>
<dbReference type="EMBL" id="CM004466">
    <property type="protein sequence ID" value="OCU02485.1"/>
    <property type="molecule type" value="Genomic_DNA"/>
</dbReference>
<feature type="region of interest" description="Disordered" evidence="1">
    <location>
        <begin position="229"/>
        <end position="265"/>
    </location>
</feature>
<evidence type="ECO:0000313" key="2">
    <source>
        <dbReference type="EMBL" id="OCU02485.1"/>
    </source>
</evidence>
<protein>
    <submittedName>
        <fullName evidence="2">Uncharacterized protein</fullName>
    </submittedName>
</protein>
<sequence length="265" mass="30198">MAVTLEILDVHKAEELLKLPPLETITMCQLVNVVFFLYVNLELYMDVIPGRSFRERRFVDPVNKNTHEYQLGHIPTEWEATVLYHLSIRVRNGAQPTITLKKENLSIPEVRSCSRSIPFPNRYKSYKSKLCKTVLHKEAQEKTTRKTWIRGKRKNPPTIEWVVLWKAELGLPETNTSQWNMEILQNEKSREEIKTKAEEALERDTLNLAAGHRDGLVAQPGKTQIKGHASATLFGKQVPSEEPSSTANTFQPGSWAAPAAADQKK</sequence>
<dbReference type="AlphaFoldDB" id="A0A974I5F4"/>